<dbReference type="RefSeq" id="WP_307567393.1">
    <property type="nucleotide sequence ID" value="NZ_JAUSQU010000001.1"/>
</dbReference>
<comment type="caution">
    <text evidence="1">The sequence shown here is derived from an EMBL/GenBank/DDBJ whole genome shotgun (WGS) entry which is preliminary data.</text>
</comment>
<dbReference type="EMBL" id="JAUSQU010000001">
    <property type="protein sequence ID" value="MDP9849507.1"/>
    <property type="molecule type" value="Genomic_DNA"/>
</dbReference>
<evidence type="ECO:0000313" key="2">
    <source>
        <dbReference type="Proteomes" id="UP001225356"/>
    </source>
</evidence>
<evidence type="ECO:0000313" key="1">
    <source>
        <dbReference type="EMBL" id="MDP9849507.1"/>
    </source>
</evidence>
<gene>
    <name evidence="1" type="ORF">J2853_008718</name>
</gene>
<accession>A0ABT9QRY3</accession>
<organism evidence="1 2">
    <name type="scientific">Streptosporangium lutulentum</name>
    <dbReference type="NCBI Taxonomy" id="1461250"/>
    <lineage>
        <taxon>Bacteria</taxon>
        <taxon>Bacillati</taxon>
        <taxon>Actinomycetota</taxon>
        <taxon>Actinomycetes</taxon>
        <taxon>Streptosporangiales</taxon>
        <taxon>Streptosporangiaceae</taxon>
        <taxon>Streptosporangium</taxon>
    </lineage>
</organism>
<sequence length="211" mass="23854">MAVEGEVTEPDYLAYLNKEFGEDHDFFIHTLSVGNGLKPLPCVEKVLEYESEVRDHEIRYPEDDARKPQLWAVFDRDQHHGIPEAMKRARKSDVRIAFSHPSFDLWLLLHFQDFSGAQNGSSAIVHEKLRSQPAFRRFAATNAAEDKAIKDDRVEALKERHGAARSRARKMADDCSASSCSTATGHAQHCDPLNRDPSTDVWKLLAELGIL</sequence>
<reference evidence="1 2" key="1">
    <citation type="submission" date="2023-07" db="EMBL/GenBank/DDBJ databases">
        <title>Sequencing the genomes of 1000 actinobacteria strains.</title>
        <authorList>
            <person name="Klenk H.-P."/>
        </authorList>
    </citation>
    <scope>NUCLEOTIDE SEQUENCE [LARGE SCALE GENOMIC DNA]</scope>
    <source>
        <strain evidence="1 2">DSM 46740</strain>
    </source>
</reference>
<proteinExistence type="predicted"/>
<keyword evidence="2" id="KW-1185">Reference proteome</keyword>
<evidence type="ECO:0008006" key="3">
    <source>
        <dbReference type="Google" id="ProtNLM"/>
    </source>
</evidence>
<protein>
    <recommendedName>
        <fullName evidence="3">RloB-like protein</fullName>
    </recommendedName>
</protein>
<dbReference type="Proteomes" id="UP001225356">
    <property type="component" value="Unassembled WGS sequence"/>
</dbReference>
<name>A0ABT9QRY3_9ACTN</name>
<dbReference type="Pfam" id="PF13707">
    <property type="entry name" value="RloB"/>
    <property type="match status" value="1"/>
</dbReference>
<dbReference type="InterPro" id="IPR025591">
    <property type="entry name" value="RloB"/>
</dbReference>